<dbReference type="EMBL" id="JAGEUA010000001">
    <property type="protein sequence ID" value="KAL1023133.1"/>
    <property type="molecule type" value="Genomic_DNA"/>
</dbReference>
<comment type="caution">
    <text evidence="1">The sequence shown here is derived from an EMBL/GenBank/DDBJ whole genome shotgun (WGS) entry which is preliminary data.</text>
</comment>
<evidence type="ECO:0000313" key="1">
    <source>
        <dbReference type="EMBL" id="KAL1023133.1"/>
    </source>
</evidence>
<reference evidence="1 2" key="1">
    <citation type="submission" date="2024-06" db="EMBL/GenBank/DDBJ databases">
        <authorList>
            <person name="Pan Q."/>
            <person name="Wen M."/>
            <person name="Jouanno E."/>
            <person name="Zahm M."/>
            <person name="Klopp C."/>
            <person name="Cabau C."/>
            <person name="Louis A."/>
            <person name="Berthelot C."/>
            <person name="Parey E."/>
            <person name="Roest Crollius H."/>
            <person name="Montfort J."/>
            <person name="Robinson-Rechavi M."/>
            <person name="Bouchez O."/>
            <person name="Lampietro C."/>
            <person name="Lopez Roques C."/>
            <person name="Donnadieu C."/>
            <person name="Postlethwait J."/>
            <person name="Bobe J."/>
            <person name="Verreycken H."/>
            <person name="Guiguen Y."/>
        </authorList>
    </citation>
    <scope>NUCLEOTIDE SEQUENCE [LARGE SCALE GENOMIC DNA]</scope>
    <source>
        <strain evidence="1">Up_M1</strain>
        <tissue evidence="1">Testis</tissue>
    </source>
</reference>
<organism evidence="1 2">
    <name type="scientific">Umbra pygmaea</name>
    <name type="common">Eastern mudminnow</name>
    <dbReference type="NCBI Taxonomy" id="75934"/>
    <lineage>
        <taxon>Eukaryota</taxon>
        <taxon>Metazoa</taxon>
        <taxon>Chordata</taxon>
        <taxon>Craniata</taxon>
        <taxon>Vertebrata</taxon>
        <taxon>Euteleostomi</taxon>
        <taxon>Actinopterygii</taxon>
        <taxon>Neopterygii</taxon>
        <taxon>Teleostei</taxon>
        <taxon>Protacanthopterygii</taxon>
        <taxon>Esociformes</taxon>
        <taxon>Umbridae</taxon>
        <taxon>Umbra</taxon>
    </lineage>
</organism>
<dbReference type="AlphaFoldDB" id="A0ABD0XP39"/>
<gene>
    <name evidence="1" type="ORF">UPYG_G00036800</name>
</gene>
<name>A0ABD0XP39_UMBPY</name>
<protein>
    <submittedName>
        <fullName evidence="1">Uncharacterized protein</fullName>
    </submittedName>
</protein>
<evidence type="ECO:0000313" key="2">
    <source>
        <dbReference type="Proteomes" id="UP001557470"/>
    </source>
</evidence>
<dbReference type="Proteomes" id="UP001557470">
    <property type="component" value="Unassembled WGS sequence"/>
</dbReference>
<accession>A0ABD0XP39</accession>
<keyword evidence="2" id="KW-1185">Reference proteome</keyword>
<proteinExistence type="predicted"/>
<sequence>MQKSSTLFGMVSHRQTTAFSDFTLSMYSKSDFCARRIGNDGFGTQTCRSPHNIPSHNTSPKRLVVPEERYGFQEKDHLTAKAPRACFSLSPEQGIVSALINCAY</sequence>